<dbReference type="AlphaFoldDB" id="W3XJB8"/>
<evidence type="ECO:0000313" key="4">
    <source>
        <dbReference type="Proteomes" id="UP000030651"/>
    </source>
</evidence>
<evidence type="ECO:0000313" key="3">
    <source>
        <dbReference type="EMBL" id="ETS86153.1"/>
    </source>
</evidence>
<dbReference type="GeneID" id="19269191"/>
<dbReference type="STRING" id="1229662.W3XJB8"/>
<dbReference type="InterPro" id="IPR036291">
    <property type="entry name" value="NAD(P)-bd_dom_sf"/>
</dbReference>
<dbReference type="PANTHER" id="PTHR43708:SF1">
    <property type="entry name" value="GALACTOSE_LACTOSE METABOLISM REGULATORY PROTEIN GAL80"/>
    <property type="match status" value="1"/>
</dbReference>
<organism evidence="3 4">
    <name type="scientific">Pestalotiopsis fici (strain W106-1 / CGMCC3.15140)</name>
    <dbReference type="NCBI Taxonomy" id="1229662"/>
    <lineage>
        <taxon>Eukaryota</taxon>
        <taxon>Fungi</taxon>
        <taxon>Dikarya</taxon>
        <taxon>Ascomycota</taxon>
        <taxon>Pezizomycotina</taxon>
        <taxon>Sordariomycetes</taxon>
        <taxon>Xylariomycetidae</taxon>
        <taxon>Amphisphaeriales</taxon>
        <taxon>Sporocadaceae</taxon>
        <taxon>Pestalotiopsis</taxon>
    </lineage>
</organism>
<sequence length="390" mass="43127">MTAIRVALIGLSSVAKTSWAAQGHLPYLSSAKGRRHYEIVALLNSTKSAAEAARQHFGLPSNVRTYGDPTLLAQDPEVDLVVCNTRVDVHFSSIEPSIAAGKAVYVEWPLTENLQRAYQLTRGQPLPNSIMGLQGRVAPVITTLKDLLDSGRIGPVLSSDIKAFGKLLANDALPTGLSYFAERAVGGNPITIAYAHMIDFVHEVLGNFESFQSRMTIQQPTIKLLGSGGEDLGTVTSDVPDFLAVHGIVKGRRTASDGAVLAVTFRNGKPFKDTPAFTWTINGQKGEILVVSPSGPYIHSDSYHAPITIQVHDHATNQVETVEWDWEDWQKELPIRARIVAELYERFAWWWENGRPTGQLPDNREWPRLHDGLGRLQELEELFAQYDKQQ</sequence>
<reference evidence="4" key="1">
    <citation type="journal article" date="2015" name="BMC Genomics">
        <title>Genomic and transcriptomic analysis of the endophytic fungus Pestalotiopsis fici reveals its lifestyle and high potential for synthesis of natural products.</title>
        <authorList>
            <person name="Wang X."/>
            <person name="Zhang X."/>
            <person name="Liu L."/>
            <person name="Xiang M."/>
            <person name="Wang W."/>
            <person name="Sun X."/>
            <person name="Che Y."/>
            <person name="Guo L."/>
            <person name="Liu G."/>
            <person name="Guo L."/>
            <person name="Wang C."/>
            <person name="Yin W.B."/>
            <person name="Stadler M."/>
            <person name="Zhang X."/>
            <person name="Liu X."/>
        </authorList>
    </citation>
    <scope>NUCLEOTIDE SEQUENCE [LARGE SCALE GENOMIC DNA]</scope>
    <source>
        <strain evidence="4">W106-1 / CGMCC3.15140</strain>
    </source>
</reference>
<feature type="domain" description="Gal80p-like C-terminal" evidence="2">
    <location>
        <begin position="139"/>
        <end position="290"/>
    </location>
</feature>
<dbReference type="PANTHER" id="PTHR43708">
    <property type="entry name" value="CONSERVED EXPRESSED OXIDOREDUCTASE (EUROFUNG)"/>
    <property type="match status" value="1"/>
</dbReference>
<feature type="domain" description="Gfo/Idh/MocA-like oxidoreductase N-terminal" evidence="1">
    <location>
        <begin position="4"/>
        <end position="120"/>
    </location>
</feature>
<dbReference type="InterPro" id="IPR055080">
    <property type="entry name" value="Gal80p-like_C"/>
</dbReference>
<dbReference type="Proteomes" id="UP000030651">
    <property type="component" value="Unassembled WGS sequence"/>
</dbReference>
<name>W3XJB8_PESFW</name>
<dbReference type="SUPFAM" id="SSF51735">
    <property type="entry name" value="NAD(P)-binding Rossmann-fold domains"/>
    <property type="match status" value="1"/>
</dbReference>
<dbReference type="InterPro" id="IPR051317">
    <property type="entry name" value="Gfo/Idh/MocA_oxidoreduct"/>
</dbReference>
<evidence type="ECO:0000259" key="1">
    <source>
        <dbReference type="Pfam" id="PF01408"/>
    </source>
</evidence>
<keyword evidence="4" id="KW-1185">Reference proteome</keyword>
<dbReference type="Pfam" id="PF22685">
    <property type="entry name" value="Gal80p_C-like"/>
    <property type="match status" value="1"/>
</dbReference>
<dbReference type="RefSeq" id="XP_007830950.1">
    <property type="nucleotide sequence ID" value="XM_007832759.1"/>
</dbReference>
<dbReference type="OrthoDB" id="446809at2759"/>
<evidence type="ECO:0000259" key="2">
    <source>
        <dbReference type="Pfam" id="PF22685"/>
    </source>
</evidence>
<proteinExistence type="predicted"/>
<protein>
    <submittedName>
        <fullName evidence="3">Uncharacterized protein</fullName>
    </submittedName>
</protein>
<dbReference type="eggNOG" id="KOG2741">
    <property type="taxonomic scope" value="Eukaryota"/>
</dbReference>
<gene>
    <name evidence="3" type="ORF">PFICI_04178</name>
</gene>
<dbReference type="OMA" id="YVEWPIA"/>
<dbReference type="SUPFAM" id="SSF55347">
    <property type="entry name" value="Glyceraldehyde-3-phosphate dehydrogenase-like, C-terminal domain"/>
    <property type="match status" value="1"/>
</dbReference>
<dbReference type="FunCoup" id="W3XJB8">
    <property type="interactions" value="353"/>
</dbReference>
<dbReference type="EMBL" id="KI912110">
    <property type="protein sequence ID" value="ETS86153.1"/>
    <property type="molecule type" value="Genomic_DNA"/>
</dbReference>
<dbReference type="Pfam" id="PF01408">
    <property type="entry name" value="GFO_IDH_MocA"/>
    <property type="match status" value="1"/>
</dbReference>
<dbReference type="Gene3D" id="3.40.50.720">
    <property type="entry name" value="NAD(P)-binding Rossmann-like Domain"/>
    <property type="match status" value="1"/>
</dbReference>
<dbReference type="KEGG" id="pfy:PFICI_04178"/>
<dbReference type="Gene3D" id="3.30.360.10">
    <property type="entry name" value="Dihydrodipicolinate Reductase, domain 2"/>
    <property type="match status" value="1"/>
</dbReference>
<dbReference type="GO" id="GO:0000166">
    <property type="term" value="F:nucleotide binding"/>
    <property type="evidence" value="ECO:0007669"/>
    <property type="project" value="InterPro"/>
</dbReference>
<dbReference type="InParanoid" id="W3XJB8"/>
<dbReference type="HOGENOM" id="CLU_023194_25_2_1"/>
<dbReference type="InterPro" id="IPR000683">
    <property type="entry name" value="Gfo/Idh/MocA-like_OxRdtase_N"/>
</dbReference>
<accession>W3XJB8</accession>